<organism evidence="1 2">
    <name type="scientific">Enterococcus phoeniculicola ATCC BAA-412</name>
    <dbReference type="NCBI Taxonomy" id="1158610"/>
    <lineage>
        <taxon>Bacteria</taxon>
        <taxon>Bacillati</taxon>
        <taxon>Bacillota</taxon>
        <taxon>Bacilli</taxon>
        <taxon>Lactobacillales</taxon>
        <taxon>Enterococcaceae</taxon>
        <taxon>Enterococcus</taxon>
    </lineage>
</organism>
<gene>
    <name evidence="1" type="ORF">UC3_00031</name>
</gene>
<evidence type="ECO:0000313" key="1">
    <source>
        <dbReference type="EMBL" id="EOL50139.1"/>
    </source>
</evidence>
<sequence length="97" mass="11405">MLTIMEIAVHDWKTLSIDELIKKYDFSLESLYEIALKQGLHKYSTQNERRRMTDVEKSFIENNQNLSVTQVSNILHKSYNGTLMQIKTLGYYNMIGK</sequence>
<dbReference type="HOGENOM" id="CLU_2342428_0_0_9"/>
<accession>R3U832</accession>
<comment type="caution">
    <text evidence="1">The sequence shown here is derived from an EMBL/GenBank/DDBJ whole genome shotgun (WGS) entry which is preliminary data.</text>
</comment>
<dbReference type="EMBL" id="AJAT01000001">
    <property type="protein sequence ID" value="EOL50139.1"/>
    <property type="molecule type" value="Genomic_DNA"/>
</dbReference>
<evidence type="ECO:0000313" key="2">
    <source>
        <dbReference type="Proteomes" id="UP000013785"/>
    </source>
</evidence>
<proteinExistence type="predicted"/>
<name>R3U832_9ENTE</name>
<dbReference type="Proteomes" id="UP000013785">
    <property type="component" value="Unassembled WGS sequence"/>
</dbReference>
<dbReference type="PATRIC" id="fig|1158610.3.peg.21"/>
<reference evidence="1 2" key="1">
    <citation type="submission" date="2013-02" db="EMBL/GenBank/DDBJ databases">
        <title>The Genome Sequence of Enterococcus phoeniculicola BAA-412.</title>
        <authorList>
            <consortium name="The Broad Institute Genome Sequencing Platform"/>
            <consortium name="The Broad Institute Genome Sequencing Center for Infectious Disease"/>
            <person name="Earl A.M."/>
            <person name="Gilmore M.S."/>
            <person name="Lebreton F."/>
            <person name="Walker B."/>
            <person name="Young S.K."/>
            <person name="Zeng Q."/>
            <person name="Gargeya S."/>
            <person name="Fitzgerald M."/>
            <person name="Haas B."/>
            <person name="Abouelleil A."/>
            <person name="Alvarado L."/>
            <person name="Arachchi H.M."/>
            <person name="Berlin A.M."/>
            <person name="Chapman S.B."/>
            <person name="Dewar J."/>
            <person name="Goldberg J."/>
            <person name="Griggs A."/>
            <person name="Gujja S."/>
            <person name="Hansen M."/>
            <person name="Howarth C."/>
            <person name="Imamovic A."/>
            <person name="Larimer J."/>
            <person name="McCowan C."/>
            <person name="Murphy C."/>
            <person name="Neiman D."/>
            <person name="Pearson M."/>
            <person name="Priest M."/>
            <person name="Roberts A."/>
            <person name="Saif S."/>
            <person name="Shea T."/>
            <person name="Sisk P."/>
            <person name="Sykes S."/>
            <person name="Wortman J."/>
            <person name="Nusbaum C."/>
            <person name="Birren B."/>
        </authorList>
    </citation>
    <scope>NUCLEOTIDE SEQUENCE [LARGE SCALE GENOMIC DNA]</scope>
    <source>
        <strain evidence="1 2">ATCC BAA-412</strain>
    </source>
</reference>
<dbReference type="AlphaFoldDB" id="R3U832"/>
<keyword evidence="2" id="KW-1185">Reference proteome</keyword>
<protein>
    <submittedName>
        <fullName evidence="1">Uncharacterized protein</fullName>
    </submittedName>
</protein>